<keyword evidence="7 10" id="KW-0472">Membrane</keyword>
<evidence type="ECO:0000256" key="2">
    <source>
        <dbReference type="ARBA" id="ARBA00011085"/>
    </source>
</evidence>
<dbReference type="GO" id="GO:0004934">
    <property type="term" value="F:mating-type alpha-factor pheromone receptor activity"/>
    <property type="evidence" value="ECO:0007669"/>
    <property type="project" value="InterPro"/>
</dbReference>
<dbReference type="GO" id="GO:0005886">
    <property type="term" value="C:plasma membrane"/>
    <property type="evidence" value="ECO:0007669"/>
    <property type="project" value="TreeGrafter"/>
</dbReference>
<dbReference type="CDD" id="cd14966">
    <property type="entry name" value="7tmD_STE3"/>
    <property type="match status" value="1"/>
</dbReference>
<proteinExistence type="inferred from homology"/>
<comment type="caution">
    <text evidence="11">The sequence shown here is derived from an EMBL/GenBank/DDBJ whole genome shotgun (WGS) entry which is preliminary data.</text>
</comment>
<evidence type="ECO:0000256" key="5">
    <source>
        <dbReference type="ARBA" id="ARBA00022989"/>
    </source>
</evidence>
<reference evidence="11" key="2">
    <citation type="submission" date="2020-11" db="EMBL/GenBank/DDBJ databases">
        <authorList>
            <consortium name="DOE Joint Genome Institute"/>
            <person name="Kuo A."/>
            <person name="Miyauchi S."/>
            <person name="Kiss E."/>
            <person name="Drula E."/>
            <person name="Kohler A."/>
            <person name="Sanchez-Garcia M."/>
            <person name="Andreopoulos B."/>
            <person name="Barry K.W."/>
            <person name="Bonito G."/>
            <person name="Buee M."/>
            <person name="Carver A."/>
            <person name="Chen C."/>
            <person name="Cichocki N."/>
            <person name="Clum A."/>
            <person name="Culley D."/>
            <person name="Crous P.W."/>
            <person name="Fauchery L."/>
            <person name="Girlanda M."/>
            <person name="Hayes R."/>
            <person name="Keri Z."/>
            <person name="Labutti K."/>
            <person name="Lipzen A."/>
            <person name="Lombard V."/>
            <person name="Magnuson J."/>
            <person name="Maillard F."/>
            <person name="Morin E."/>
            <person name="Murat C."/>
            <person name="Nolan M."/>
            <person name="Ohm R."/>
            <person name="Pangilinan J."/>
            <person name="Pereira M."/>
            <person name="Perotto S."/>
            <person name="Peter M."/>
            <person name="Riley R."/>
            <person name="Sitrit Y."/>
            <person name="Stielow B."/>
            <person name="Szollosi G."/>
            <person name="Zifcakova L."/>
            <person name="Stursova M."/>
            <person name="Spatafora J.W."/>
            <person name="Tedersoo L."/>
            <person name="Vaario L.-M."/>
            <person name="Yamada A."/>
            <person name="Yan M."/>
            <person name="Wang P."/>
            <person name="Xu J."/>
            <person name="Bruns T."/>
            <person name="Baldrian P."/>
            <person name="Vilgalys R."/>
            <person name="Henrissat B."/>
            <person name="Grigoriev I.V."/>
            <person name="Hibbett D."/>
            <person name="Nagy L.G."/>
            <person name="Martin F.M."/>
        </authorList>
    </citation>
    <scope>NUCLEOTIDE SEQUENCE</scope>
    <source>
        <strain evidence="11">UH-Tt-Lm1</strain>
    </source>
</reference>
<dbReference type="Pfam" id="PF02076">
    <property type="entry name" value="STE3"/>
    <property type="match status" value="1"/>
</dbReference>
<evidence type="ECO:0000256" key="1">
    <source>
        <dbReference type="ARBA" id="ARBA00004141"/>
    </source>
</evidence>
<dbReference type="PRINTS" id="PR00899">
    <property type="entry name" value="GPCRSTE3"/>
</dbReference>
<dbReference type="InterPro" id="IPR001499">
    <property type="entry name" value="GPCR_STE3"/>
</dbReference>
<keyword evidence="4 10" id="KW-0812">Transmembrane</keyword>
<protein>
    <submittedName>
        <fullName evidence="11">STE3-domain-containing protein</fullName>
    </submittedName>
</protein>
<dbReference type="OrthoDB" id="2874149at2759"/>
<feature type="transmembrane region" description="Helical" evidence="10">
    <location>
        <begin position="202"/>
        <end position="222"/>
    </location>
</feature>
<comment type="similarity">
    <text evidence="2">Belongs to the G-protein coupled receptor 4 family.</text>
</comment>
<organism evidence="11 12">
    <name type="scientific">Thelephora terrestris</name>
    <dbReference type="NCBI Taxonomy" id="56493"/>
    <lineage>
        <taxon>Eukaryota</taxon>
        <taxon>Fungi</taxon>
        <taxon>Dikarya</taxon>
        <taxon>Basidiomycota</taxon>
        <taxon>Agaricomycotina</taxon>
        <taxon>Agaricomycetes</taxon>
        <taxon>Thelephorales</taxon>
        <taxon>Thelephoraceae</taxon>
        <taxon>Thelephora</taxon>
    </lineage>
</organism>
<dbReference type="GO" id="GO:0000750">
    <property type="term" value="P:pheromone-dependent signal transduction involved in conjugation with cellular fusion"/>
    <property type="evidence" value="ECO:0007669"/>
    <property type="project" value="TreeGrafter"/>
</dbReference>
<evidence type="ECO:0000256" key="7">
    <source>
        <dbReference type="ARBA" id="ARBA00023136"/>
    </source>
</evidence>
<evidence type="ECO:0000256" key="3">
    <source>
        <dbReference type="ARBA" id="ARBA00022507"/>
    </source>
</evidence>
<feature type="transmembrane region" description="Helical" evidence="10">
    <location>
        <begin position="264"/>
        <end position="282"/>
    </location>
</feature>
<evidence type="ECO:0000256" key="6">
    <source>
        <dbReference type="ARBA" id="ARBA00023040"/>
    </source>
</evidence>
<dbReference type="EMBL" id="WIUZ02000005">
    <property type="protein sequence ID" value="KAF9786757.1"/>
    <property type="molecule type" value="Genomic_DNA"/>
</dbReference>
<dbReference type="InterPro" id="IPR000481">
    <property type="entry name" value="GPCR_Pheromne_B_alpha_rcpt"/>
</dbReference>
<dbReference type="Proteomes" id="UP000736335">
    <property type="component" value="Unassembled WGS sequence"/>
</dbReference>
<keyword evidence="3" id="KW-0589">Pheromone response</keyword>
<keyword evidence="9" id="KW-0807">Transducer</keyword>
<keyword evidence="12" id="KW-1185">Reference proteome</keyword>
<dbReference type="PANTHER" id="PTHR28097:SF1">
    <property type="entry name" value="PHEROMONE A FACTOR RECEPTOR"/>
    <property type="match status" value="1"/>
</dbReference>
<evidence type="ECO:0000256" key="10">
    <source>
        <dbReference type="SAM" id="Phobius"/>
    </source>
</evidence>
<gene>
    <name evidence="11" type="ORF">BJ322DRAFT_1004210</name>
</gene>
<evidence type="ECO:0000313" key="11">
    <source>
        <dbReference type="EMBL" id="KAF9786757.1"/>
    </source>
</evidence>
<name>A0A9P6HGJ7_9AGAM</name>
<feature type="transmembrane region" description="Helical" evidence="10">
    <location>
        <begin position="6"/>
        <end position="25"/>
    </location>
</feature>
<feature type="transmembrane region" description="Helical" evidence="10">
    <location>
        <begin position="32"/>
        <end position="51"/>
    </location>
</feature>
<evidence type="ECO:0000256" key="9">
    <source>
        <dbReference type="ARBA" id="ARBA00023224"/>
    </source>
</evidence>
<keyword evidence="8" id="KW-0675">Receptor</keyword>
<sequence length="415" mass="46303">MTASNTAFTVFSGIGFFLSVIPLWWHLQSWNLHVGTCMFMIWTALACLVYFVNSIVWNGNVINWAPVWCDIAIRILIGASVALPACTLCITRSLYNITVTTTPLESRCETIIDLLITVGIPLLEMALQYIVAGHRFNIFEDYGCTVVTWNTPLAYVLVWSWPLIISLVSACYGALTIRAFFKRRKQLRDLDADFTYSNYWRLTALASVDFVFVIPLSSWNIALGVSSGQVSPWVSWADTHWGYSRVFQIPRSSMLPVQRLALELDRWAIVISAFCFFGFFGLTDEARKNYRLLASTLAKSLGYTAFTERAATSDPPGVDVSLHFASHTFVTQQTESRGDSSSFSDRSSISAAVNECDVKLQPHSSVEELTSSNSPSLHIDIVPRVPEPVLELPLERMFVPDTTKAAHPNGALDQV</sequence>
<feature type="transmembrane region" description="Helical" evidence="10">
    <location>
        <begin position="111"/>
        <end position="131"/>
    </location>
</feature>
<evidence type="ECO:0000256" key="8">
    <source>
        <dbReference type="ARBA" id="ARBA00023170"/>
    </source>
</evidence>
<dbReference type="PANTHER" id="PTHR28097">
    <property type="entry name" value="PHEROMONE A FACTOR RECEPTOR"/>
    <property type="match status" value="1"/>
</dbReference>
<reference evidence="11" key="1">
    <citation type="journal article" date="2020" name="Nat. Commun.">
        <title>Large-scale genome sequencing of mycorrhizal fungi provides insights into the early evolution of symbiotic traits.</title>
        <authorList>
            <person name="Miyauchi S."/>
            <person name="Kiss E."/>
            <person name="Kuo A."/>
            <person name="Drula E."/>
            <person name="Kohler A."/>
            <person name="Sanchez-Garcia M."/>
            <person name="Morin E."/>
            <person name="Andreopoulos B."/>
            <person name="Barry K.W."/>
            <person name="Bonito G."/>
            <person name="Buee M."/>
            <person name="Carver A."/>
            <person name="Chen C."/>
            <person name="Cichocki N."/>
            <person name="Clum A."/>
            <person name="Culley D."/>
            <person name="Crous P.W."/>
            <person name="Fauchery L."/>
            <person name="Girlanda M."/>
            <person name="Hayes R.D."/>
            <person name="Keri Z."/>
            <person name="LaButti K."/>
            <person name="Lipzen A."/>
            <person name="Lombard V."/>
            <person name="Magnuson J."/>
            <person name="Maillard F."/>
            <person name="Murat C."/>
            <person name="Nolan M."/>
            <person name="Ohm R.A."/>
            <person name="Pangilinan J."/>
            <person name="Pereira M.F."/>
            <person name="Perotto S."/>
            <person name="Peter M."/>
            <person name="Pfister S."/>
            <person name="Riley R."/>
            <person name="Sitrit Y."/>
            <person name="Stielow J.B."/>
            <person name="Szollosi G."/>
            <person name="Zifcakova L."/>
            <person name="Stursova M."/>
            <person name="Spatafora J.W."/>
            <person name="Tedersoo L."/>
            <person name="Vaario L.M."/>
            <person name="Yamada A."/>
            <person name="Yan M."/>
            <person name="Wang P."/>
            <person name="Xu J."/>
            <person name="Bruns T."/>
            <person name="Baldrian P."/>
            <person name="Vilgalys R."/>
            <person name="Dunand C."/>
            <person name="Henrissat B."/>
            <person name="Grigoriev I.V."/>
            <person name="Hibbett D."/>
            <person name="Nagy L.G."/>
            <person name="Martin F.M."/>
        </authorList>
    </citation>
    <scope>NUCLEOTIDE SEQUENCE</scope>
    <source>
        <strain evidence="11">UH-Tt-Lm1</strain>
    </source>
</reference>
<keyword evidence="6" id="KW-0297">G-protein coupled receptor</keyword>
<evidence type="ECO:0000313" key="12">
    <source>
        <dbReference type="Proteomes" id="UP000736335"/>
    </source>
</evidence>
<dbReference type="PRINTS" id="PR00901">
    <property type="entry name" value="PHEROMONEBAR"/>
</dbReference>
<feature type="transmembrane region" description="Helical" evidence="10">
    <location>
        <begin position="71"/>
        <end position="90"/>
    </location>
</feature>
<comment type="subcellular location">
    <subcellularLocation>
        <location evidence="1">Membrane</location>
        <topology evidence="1">Multi-pass membrane protein</topology>
    </subcellularLocation>
</comment>
<accession>A0A9P6HGJ7</accession>
<evidence type="ECO:0000256" key="4">
    <source>
        <dbReference type="ARBA" id="ARBA00022692"/>
    </source>
</evidence>
<feature type="transmembrane region" description="Helical" evidence="10">
    <location>
        <begin position="159"/>
        <end position="181"/>
    </location>
</feature>
<dbReference type="AlphaFoldDB" id="A0A9P6HGJ7"/>
<keyword evidence="5 10" id="KW-1133">Transmembrane helix</keyword>